<evidence type="ECO:0000256" key="6">
    <source>
        <dbReference type="SAM" id="MobiDB-lite"/>
    </source>
</evidence>
<evidence type="ECO:0000256" key="5">
    <source>
        <dbReference type="ARBA" id="ARBA00023242"/>
    </source>
</evidence>
<evidence type="ECO:0000256" key="3">
    <source>
        <dbReference type="ARBA" id="ARBA00023125"/>
    </source>
</evidence>
<dbReference type="InterPro" id="IPR005333">
    <property type="entry name" value="Transcription_factor_TCP"/>
</dbReference>
<dbReference type="PROSITE" id="PS51369">
    <property type="entry name" value="TCP"/>
    <property type="match status" value="1"/>
</dbReference>
<sequence>MENWIHHLQWRIYGDHQHHKMIRNQREQANKQEGETTTTNNGKSPRLWPSLKNPRIVCVSRASKGKDRHSKVTTVKGLRDRRVRLSVPTAIQLYDLQDRLGLSQPSKVVDWLIESTQEEINKLPPLQLPVVEFTHYTHGTTHSQAVENIDGENKFLHWGKTKEGLIGDDTVHKPSNYSSPPPTNNVGFGPYYHWDTGSSACFGGFVSQSEEMAPTMTSITGPQLVLYPPFFSPYVATNVASSDYDQRPMNLFQIASSGQQELFANPIASMIHLKHDEESSRARR</sequence>
<evidence type="ECO:0000313" key="8">
    <source>
        <dbReference type="EMBL" id="KAK1273731.1"/>
    </source>
</evidence>
<keyword evidence="2" id="KW-0805">Transcription regulation</keyword>
<dbReference type="PANTHER" id="PTHR31072:SF268">
    <property type="entry name" value="TCP DOMAIN-CONTAINING PROTEIN"/>
    <property type="match status" value="1"/>
</dbReference>
<feature type="region of interest" description="Disordered" evidence="6">
    <location>
        <begin position="26"/>
        <end position="47"/>
    </location>
</feature>
<evidence type="ECO:0000259" key="7">
    <source>
        <dbReference type="PROSITE" id="PS51369"/>
    </source>
</evidence>
<dbReference type="InterPro" id="IPR017887">
    <property type="entry name" value="TF_TCP_subgr"/>
</dbReference>
<dbReference type="GO" id="GO:0043565">
    <property type="term" value="F:sequence-specific DNA binding"/>
    <property type="evidence" value="ECO:0007669"/>
    <property type="project" value="TreeGrafter"/>
</dbReference>
<proteinExistence type="predicted"/>
<reference evidence="8" key="2">
    <citation type="submission" date="2023-06" db="EMBL/GenBank/DDBJ databases">
        <authorList>
            <person name="Ma L."/>
            <person name="Liu K.-W."/>
            <person name="Li Z."/>
            <person name="Hsiao Y.-Y."/>
            <person name="Qi Y."/>
            <person name="Fu T."/>
            <person name="Tang G."/>
            <person name="Zhang D."/>
            <person name="Sun W.-H."/>
            <person name="Liu D.-K."/>
            <person name="Li Y."/>
            <person name="Chen G.-Z."/>
            <person name="Liu X.-D."/>
            <person name="Liao X.-Y."/>
            <person name="Jiang Y.-T."/>
            <person name="Yu X."/>
            <person name="Hao Y."/>
            <person name="Huang J."/>
            <person name="Zhao X.-W."/>
            <person name="Ke S."/>
            <person name="Chen Y.-Y."/>
            <person name="Wu W.-L."/>
            <person name="Hsu J.-L."/>
            <person name="Lin Y.-F."/>
            <person name="Huang M.-D."/>
            <person name="Li C.-Y."/>
            <person name="Huang L."/>
            <person name="Wang Z.-W."/>
            <person name="Zhao X."/>
            <person name="Zhong W.-Y."/>
            <person name="Peng D.-H."/>
            <person name="Ahmad S."/>
            <person name="Lan S."/>
            <person name="Zhang J.-S."/>
            <person name="Tsai W.-C."/>
            <person name="Van De Peer Y."/>
            <person name="Liu Z.-J."/>
        </authorList>
    </citation>
    <scope>NUCLEOTIDE SEQUENCE</scope>
    <source>
        <strain evidence="8">SCP</strain>
        <tissue evidence="8">Leaves</tissue>
    </source>
</reference>
<keyword evidence="5" id="KW-0539">Nucleus</keyword>
<keyword evidence="4" id="KW-0804">Transcription</keyword>
<dbReference type="AlphaFoldDB" id="A0AAV9BB15"/>
<organism evidence="8 9">
    <name type="scientific">Acorus gramineus</name>
    <name type="common">Dwarf sweet flag</name>
    <dbReference type="NCBI Taxonomy" id="55184"/>
    <lineage>
        <taxon>Eukaryota</taxon>
        <taxon>Viridiplantae</taxon>
        <taxon>Streptophyta</taxon>
        <taxon>Embryophyta</taxon>
        <taxon>Tracheophyta</taxon>
        <taxon>Spermatophyta</taxon>
        <taxon>Magnoliopsida</taxon>
        <taxon>Liliopsida</taxon>
        <taxon>Acoraceae</taxon>
        <taxon>Acorus</taxon>
    </lineage>
</organism>
<dbReference type="PANTHER" id="PTHR31072">
    <property type="entry name" value="TRANSCRIPTION FACTOR TCP4-RELATED"/>
    <property type="match status" value="1"/>
</dbReference>
<reference evidence="8" key="1">
    <citation type="journal article" date="2023" name="Nat. Commun.">
        <title>Diploid and tetraploid genomes of Acorus and the evolution of monocots.</title>
        <authorList>
            <person name="Ma L."/>
            <person name="Liu K.W."/>
            <person name="Li Z."/>
            <person name="Hsiao Y.Y."/>
            <person name="Qi Y."/>
            <person name="Fu T."/>
            <person name="Tang G.D."/>
            <person name="Zhang D."/>
            <person name="Sun W.H."/>
            <person name="Liu D.K."/>
            <person name="Li Y."/>
            <person name="Chen G.Z."/>
            <person name="Liu X.D."/>
            <person name="Liao X.Y."/>
            <person name="Jiang Y.T."/>
            <person name="Yu X."/>
            <person name="Hao Y."/>
            <person name="Huang J."/>
            <person name="Zhao X.W."/>
            <person name="Ke S."/>
            <person name="Chen Y.Y."/>
            <person name="Wu W.L."/>
            <person name="Hsu J.L."/>
            <person name="Lin Y.F."/>
            <person name="Huang M.D."/>
            <person name="Li C.Y."/>
            <person name="Huang L."/>
            <person name="Wang Z.W."/>
            <person name="Zhao X."/>
            <person name="Zhong W.Y."/>
            <person name="Peng D.H."/>
            <person name="Ahmad S."/>
            <person name="Lan S."/>
            <person name="Zhang J.S."/>
            <person name="Tsai W.C."/>
            <person name="Van de Peer Y."/>
            <person name="Liu Z.J."/>
        </authorList>
    </citation>
    <scope>NUCLEOTIDE SEQUENCE</scope>
    <source>
        <strain evidence="8">SCP</strain>
    </source>
</reference>
<evidence type="ECO:0000256" key="1">
    <source>
        <dbReference type="ARBA" id="ARBA00004123"/>
    </source>
</evidence>
<protein>
    <submittedName>
        <fullName evidence="8">Transcription factor TCP5</fullName>
    </submittedName>
</protein>
<accession>A0AAV9BB15</accession>
<name>A0AAV9BB15_ACOGR</name>
<comment type="caution">
    <text evidence="8">The sequence shown here is derived from an EMBL/GenBank/DDBJ whole genome shotgun (WGS) entry which is preliminary data.</text>
</comment>
<keyword evidence="3" id="KW-0238">DNA-binding</keyword>
<dbReference type="Pfam" id="PF03634">
    <property type="entry name" value="TCP"/>
    <property type="match status" value="1"/>
</dbReference>
<dbReference type="GO" id="GO:0003700">
    <property type="term" value="F:DNA-binding transcription factor activity"/>
    <property type="evidence" value="ECO:0007669"/>
    <property type="project" value="InterPro"/>
</dbReference>
<evidence type="ECO:0000256" key="2">
    <source>
        <dbReference type="ARBA" id="ARBA00023015"/>
    </source>
</evidence>
<keyword evidence="9" id="KW-1185">Reference proteome</keyword>
<feature type="domain" description="TCP" evidence="7">
    <location>
        <begin position="65"/>
        <end position="123"/>
    </location>
</feature>
<dbReference type="GO" id="GO:0005634">
    <property type="term" value="C:nucleus"/>
    <property type="evidence" value="ECO:0007669"/>
    <property type="project" value="UniProtKB-SubCell"/>
</dbReference>
<gene>
    <name evidence="8" type="ORF">QJS04_geneDACA007993</name>
</gene>
<evidence type="ECO:0000313" key="9">
    <source>
        <dbReference type="Proteomes" id="UP001179952"/>
    </source>
</evidence>
<dbReference type="Proteomes" id="UP001179952">
    <property type="component" value="Unassembled WGS sequence"/>
</dbReference>
<dbReference type="EMBL" id="JAUJYN010000004">
    <property type="protein sequence ID" value="KAK1273731.1"/>
    <property type="molecule type" value="Genomic_DNA"/>
</dbReference>
<comment type="subcellular location">
    <subcellularLocation>
        <location evidence="1">Nucleus</location>
    </subcellularLocation>
</comment>
<evidence type="ECO:0000256" key="4">
    <source>
        <dbReference type="ARBA" id="ARBA00023163"/>
    </source>
</evidence>